<dbReference type="Proteomes" id="UP000594638">
    <property type="component" value="Unassembled WGS sequence"/>
</dbReference>
<reference evidence="2 3" key="1">
    <citation type="submission" date="2019-12" db="EMBL/GenBank/DDBJ databases">
        <authorList>
            <person name="Alioto T."/>
            <person name="Alioto T."/>
            <person name="Gomez Garrido J."/>
        </authorList>
    </citation>
    <scope>NUCLEOTIDE SEQUENCE [LARGE SCALE GENOMIC DNA]</scope>
</reference>
<evidence type="ECO:0000313" key="3">
    <source>
        <dbReference type="Proteomes" id="UP000594638"/>
    </source>
</evidence>
<accession>A0A8S0RRZ5</accession>
<protein>
    <submittedName>
        <fullName evidence="2">Zinc phosphodiesterase ELAC 2-like isoform X1</fullName>
    </submittedName>
</protein>
<dbReference type="EMBL" id="CACTIH010003685">
    <property type="protein sequence ID" value="CAA2982012.1"/>
    <property type="molecule type" value="Genomic_DNA"/>
</dbReference>
<dbReference type="Gramene" id="OE9A007982T1">
    <property type="protein sequence ID" value="OE9A007982C1"/>
    <property type="gene ID" value="OE9A007982"/>
</dbReference>
<sequence>MDKITSSVSRSCESVRFNKKRSEGGDDNHRPNKKFEVSKLDPMNTVSYVQIFGNGMDTQDTSLSVLLFFDKERFIFNVGEVHPMDVLGPSVPAPLVLIMD</sequence>
<evidence type="ECO:0000313" key="2">
    <source>
        <dbReference type="EMBL" id="CAA2982012.1"/>
    </source>
</evidence>
<comment type="caution">
    <text evidence="2">The sequence shown here is derived from an EMBL/GenBank/DDBJ whole genome shotgun (WGS) entry which is preliminary data.</text>
</comment>
<dbReference type="AlphaFoldDB" id="A0A8S0RRZ5"/>
<feature type="compositionally biased region" description="Polar residues" evidence="1">
    <location>
        <begin position="1"/>
        <end position="12"/>
    </location>
</feature>
<gene>
    <name evidence="2" type="ORF">OLEA9_A007982</name>
</gene>
<proteinExistence type="predicted"/>
<evidence type="ECO:0000256" key="1">
    <source>
        <dbReference type="SAM" id="MobiDB-lite"/>
    </source>
</evidence>
<keyword evidence="3" id="KW-1185">Reference proteome</keyword>
<dbReference type="OrthoDB" id="527344at2759"/>
<organism evidence="2 3">
    <name type="scientific">Olea europaea subsp. europaea</name>
    <dbReference type="NCBI Taxonomy" id="158383"/>
    <lineage>
        <taxon>Eukaryota</taxon>
        <taxon>Viridiplantae</taxon>
        <taxon>Streptophyta</taxon>
        <taxon>Embryophyta</taxon>
        <taxon>Tracheophyta</taxon>
        <taxon>Spermatophyta</taxon>
        <taxon>Magnoliopsida</taxon>
        <taxon>eudicotyledons</taxon>
        <taxon>Gunneridae</taxon>
        <taxon>Pentapetalae</taxon>
        <taxon>asterids</taxon>
        <taxon>lamiids</taxon>
        <taxon>Lamiales</taxon>
        <taxon>Oleaceae</taxon>
        <taxon>Oleeae</taxon>
        <taxon>Olea</taxon>
    </lineage>
</organism>
<feature type="compositionally biased region" description="Basic and acidic residues" evidence="1">
    <location>
        <begin position="20"/>
        <end position="35"/>
    </location>
</feature>
<name>A0A8S0RRZ5_OLEEU</name>
<feature type="region of interest" description="Disordered" evidence="1">
    <location>
        <begin position="1"/>
        <end position="35"/>
    </location>
</feature>